<dbReference type="Proteomes" id="UP000700596">
    <property type="component" value="Unassembled WGS sequence"/>
</dbReference>
<comment type="caution">
    <text evidence="1">The sequence shown here is derived from an EMBL/GenBank/DDBJ whole genome shotgun (WGS) entry which is preliminary data.</text>
</comment>
<reference evidence="1" key="1">
    <citation type="journal article" date="2021" name="Nat. Commun.">
        <title>Genetic determinants of endophytism in the Arabidopsis root mycobiome.</title>
        <authorList>
            <person name="Mesny F."/>
            <person name="Miyauchi S."/>
            <person name="Thiergart T."/>
            <person name="Pickel B."/>
            <person name="Atanasova L."/>
            <person name="Karlsson M."/>
            <person name="Huettel B."/>
            <person name="Barry K.W."/>
            <person name="Haridas S."/>
            <person name="Chen C."/>
            <person name="Bauer D."/>
            <person name="Andreopoulos W."/>
            <person name="Pangilinan J."/>
            <person name="LaButti K."/>
            <person name="Riley R."/>
            <person name="Lipzen A."/>
            <person name="Clum A."/>
            <person name="Drula E."/>
            <person name="Henrissat B."/>
            <person name="Kohler A."/>
            <person name="Grigoriev I.V."/>
            <person name="Martin F.M."/>
            <person name="Hacquard S."/>
        </authorList>
    </citation>
    <scope>NUCLEOTIDE SEQUENCE</scope>
    <source>
        <strain evidence="1">MPI-CAGE-CH-0243</strain>
    </source>
</reference>
<accession>A0A9P9DXF4</accession>
<sequence length="333" mass="38577">MSAALTDYSHNGRHFSTNSLSHPLIQAAREDPGRIDALLGPYLHKESLPEDLQVYLEDYISIPITPGLYGDSSPDRPCWYYANCLIVGMLLGRAFALLSKPTRPPQSLSSLSEFPFSRLPAELRLQIYEQYKEDLAHRKRYWDVMTRVFIRALWSGRDPEEGARYITGILMLTCGHALSENSWLLHSRGSKWLYWSNHLSDPDRTWGWNDLRSAVMSTVNLPRANTNIQVLRKRWERWTHIDPMERQTMGLTLWPEYVSRDTLAVLDLAREHLRADERDWTPPELVSKLLNGMFEDMDEAKKIWEATGFVPQVYEGLARLEHVLDLISPILDR</sequence>
<dbReference type="AlphaFoldDB" id="A0A9P9DXF4"/>
<protein>
    <submittedName>
        <fullName evidence="1">Uncharacterized protein</fullName>
    </submittedName>
</protein>
<gene>
    <name evidence="1" type="ORF">B0J11DRAFT_505877</name>
</gene>
<evidence type="ECO:0000313" key="1">
    <source>
        <dbReference type="EMBL" id="KAH7127168.1"/>
    </source>
</evidence>
<evidence type="ECO:0000313" key="2">
    <source>
        <dbReference type="Proteomes" id="UP000700596"/>
    </source>
</evidence>
<proteinExistence type="predicted"/>
<dbReference type="OrthoDB" id="2931622at2759"/>
<organism evidence="1 2">
    <name type="scientific">Dendryphion nanum</name>
    <dbReference type="NCBI Taxonomy" id="256645"/>
    <lineage>
        <taxon>Eukaryota</taxon>
        <taxon>Fungi</taxon>
        <taxon>Dikarya</taxon>
        <taxon>Ascomycota</taxon>
        <taxon>Pezizomycotina</taxon>
        <taxon>Dothideomycetes</taxon>
        <taxon>Pleosporomycetidae</taxon>
        <taxon>Pleosporales</taxon>
        <taxon>Torulaceae</taxon>
        <taxon>Dendryphion</taxon>
    </lineage>
</organism>
<dbReference type="EMBL" id="JAGMWT010000006">
    <property type="protein sequence ID" value="KAH7127168.1"/>
    <property type="molecule type" value="Genomic_DNA"/>
</dbReference>
<keyword evidence="2" id="KW-1185">Reference proteome</keyword>
<name>A0A9P9DXF4_9PLEO</name>